<dbReference type="RefSeq" id="WP_249493318.1">
    <property type="nucleotide sequence ID" value="NZ_JAMCCK010000073.1"/>
</dbReference>
<dbReference type="Gene3D" id="1.20.140.10">
    <property type="entry name" value="Butyryl-CoA Dehydrogenase, subunit A, domain 3"/>
    <property type="match status" value="1"/>
</dbReference>
<dbReference type="InterPro" id="IPR013107">
    <property type="entry name" value="Acyl-CoA_DH_C"/>
</dbReference>
<keyword evidence="4" id="KW-1185">Reference proteome</keyword>
<proteinExistence type="predicted"/>
<comment type="caution">
    <text evidence="3">The sequence shown here is derived from an EMBL/GenBank/DDBJ whole genome shotgun (WGS) entry which is preliminary data.</text>
</comment>
<keyword evidence="1" id="KW-0560">Oxidoreductase</keyword>
<feature type="domain" description="Acyl-CoA dehydrogenase C-terminal" evidence="2">
    <location>
        <begin position="2"/>
        <end position="131"/>
    </location>
</feature>
<evidence type="ECO:0000256" key="1">
    <source>
        <dbReference type="ARBA" id="ARBA00023002"/>
    </source>
</evidence>
<accession>A0ABT0P4S6</accession>
<evidence type="ECO:0000313" key="3">
    <source>
        <dbReference type="EMBL" id="MCL3998745.1"/>
    </source>
</evidence>
<evidence type="ECO:0000259" key="2">
    <source>
        <dbReference type="Pfam" id="PF08028"/>
    </source>
</evidence>
<dbReference type="EMBL" id="JAMCCK010000073">
    <property type="protein sequence ID" value="MCL3998745.1"/>
    <property type="molecule type" value="Genomic_DNA"/>
</dbReference>
<feature type="non-terminal residue" evidence="3">
    <location>
        <position position="1"/>
    </location>
</feature>
<protein>
    <recommendedName>
        <fullName evidence="2">Acyl-CoA dehydrogenase C-terminal domain-containing protein</fullName>
    </recommendedName>
</protein>
<organism evidence="3 4">
    <name type="scientific">Streptomyces lavenduligriseus</name>
    <dbReference type="NCBI Taxonomy" id="67315"/>
    <lineage>
        <taxon>Bacteria</taxon>
        <taxon>Bacillati</taxon>
        <taxon>Actinomycetota</taxon>
        <taxon>Actinomycetes</taxon>
        <taxon>Kitasatosporales</taxon>
        <taxon>Streptomycetaceae</taxon>
        <taxon>Streptomyces</taxon>
    </lineage>
</organism>
<dbReference type="Pfam" id="PF08028">
    <property type="entry name" value="Acyl-CoA_dh_2"/>
    <property type="match status" value="1"/>
</dbReference>
<dbReference type="Proteomes" id="UP001202052">
    <property type="component" value="Unassembled WGS sequence"/>
</dbReference>
<dbReference type="SUPFAM" id="SSF47203">
    <property type="entry name" value="Acyl-CoA dehydrogenase C-terminal domain-like"/>
    <property type="match status" value="1"/>
</dbReference>
<reference evidence="3 4" key="1">
    <citation type="submission" date="2022-05" db="EMBL/GenBank/DDBJ databases">
        <title>Genome Resource of Streptomyces lavenduligriseus GA1-1, a Strain with Broad-Spectrum Antifungal Activity against Phytopathogenic Fungi.</title>
        <authorList>
            <person name="Qi D."/>
        </authorList>
    </citation>
    <scope>NUCLEOTIDE SEQUENCE [LARGE SCALE GENOMIC DNA]</scope>
    <source>
        <strain evidence="3 4">GA1-1</strain>
    </source>
</reference>
<name>A0ABT0P4S6_9ACTN</name>
<gene>
    <name evidence="3" type="ORF">M4438_35480</name>
</gene>
<dbReference type="InterPro" id="IPR036250">
    <property type="entry name" value="AcylCo_DH-like_C"/>
</dbReference>
<evidence type="ECO:0000313" key="4">
    <source>
        <dbReference type="Proteomes" id="UP001202052"/>
    </source>
</evidence>
<sequence>ACIAAVAEATAERALQEFATLAQTARPRHATGILAHLPAAQEHYAAANARLSAAACLMREAVDQAWGNAVRGQVPDGVRARLRAAGAHLAATSAEVCQSVFEAAGAAGLYRSSLLEGCWRDAAVASRHALVAAHGRRLAGAQMLTGSAGGHL</sequence>